<feature type="domain" description="DH" evidence="1">
    <location>
        <begin position="28"/>
        <end position="59"/>
    </location>
</feature>
<organism evidence="2 3">
    <name type="scientific">Pararge aegeria aegeria</name>
    <dbReference type="NCBI Taxonomy" id="348720"/>
    <lineage>
        <taxon>Eukaryota</taxon>
        <taxon>Metazoa</taxon>
        <taxon>Ecdysozoa</taxon>
        <taxon>Arthropoda</taxon>
        <taxon>Hexapoda</taxon>
        <taxon>Insecta</taxon>
        <taxon>Pterygota</taxon>
        <taxon>Neoptera</taxon>
        <taxon>Endopterygota</taxon>
        <taxon>Lepidoptera</taxon>
        <taxon>Glossata</taxon>
        <taxon>Ditrysia</taxon>
        <taxon>Papilionoidea</taxon>
        <taxon>Nymphalidae</taxon>
        <taxon>Satyrinae</taxon>
        <taxon>Satyrini</taxon>
        <taxon>Parargina</taxon>
        <taxon>Pararge</taxon>
    </lineage>
</organism>
<dbReference type="OrthoDB" id="10256089at2759"/>
<dbReference type="Proteomes" id="UP000838756">
    <property type="component" value="Unassembled WGS sequence"/>
</dbReference>
<evidence type="ECO:0000259" key="1">
    <source>
        <dbReference type="PROSITE" id="PS50010"/>
    </source>
</evidence>
<dbReference type="InterPro" id="IPR000219">
    <property type="entry name" value="DH_dom"/>
</dbReference>
<comment type="caution">
    <text evidence="2">The sequence shown here is derived from an EMBL/GenBank/DDBJ whole genome shotgun (WGS) entry which is preliminary data.</text>
</comment>
<accession>A0A8S4QGA0</accession>
<dbReference type="EMBL" id="CAKXAJ010006927">
    <property type="protein sequence ID" value="CAH2210214.1"/>
    <property type="molecule type" value="Genomic_DNA"/>
</dbReference>
<feature type="non-terminal residue" evidence="2">
    <location>
        <position position="59"/>
    </location>
</feature>
<dbReference type="AlphaFoldDB" id="A0A8S4QGA0"/>
<gene>
    <name evidence="2" type="primary">jg27317</name>
    <name evidence="2" type="ORF">PAEG_LOCUS2125</name>
</gene>
<dbReference type="GO" id="GO:0005085">
    <property type="term" value="F:guanyl-nucleotide exchange factor activity"/>
    <property type="evidence" value="ECO:0007669"/>
    <property type="project" value="InterPro"/>
</dbReference>
<reference evidence="2" key="1">
    <citation type="submission" date="2022-03" db="EMBL/GenBank/DDBJ databases">
        <authorList>
            <person name="Lindestad O."/>
        </authorList>
    </citation>
    <scope>NUCLEOTIDE SEQUENCE</scope>
</reference>
<dbReference type="Gene3D" id="1.20.900.10">
    <property type="entry name" value="Dbl homology (DH) domain"/>
    <property type="match status" value="1"/>
</dbReference>
<dbReference type="InterPro" id="IPR035899">
    <property type="entry name" value="DBL_dom_sf"/>
</dbReference>
<dbReference type="SUPFAM" id="SSF48065">
    <property type="entry name" value="DBL homology domain (DH-domain)"/>
    <property type="match status" value="1"/>
</dbReference>
<proteinExistence type="predicted"/>
<protein>
    <submittedName>
        <fullName evidence="2">Jg27317 protein</fullName>
    </submittedName>
</protein>
<keyword evidence="3" id="KW-1185">Reference proteome</keyword>
<evidence type="ECO:0000313" key="2">
    <source>
        <dbReference type="EMBL" id="CAH2210214.1"/>
    </source>
</evidence>
<dbReference type="PROSITE" id="PS50010">
    <property type="entry name" value="DH_2"/>
    <property type="match status" value="1"/>
</dbReference>
<evidence type="ECO:0000313" key="3">
    <source>
        <dbReference type="Proteomes" id="UP000838756"/>
    </source>
</evidence>
<sequence length="59" mass="6685">MARGADGADAEDEEAAAVVDGTEATLKKREYVLRELYETEEVYVSDLRLVCEGYMKYMM</sequence>
<name>A0A8S4QGA0_9NEOP</name>